<dbReference type="Pfam" id="PF01315">
    <property type="entry name" value="Ald_Xan_dh_C"/>
    <property type="match status" value="1"/>
</dbReference>
<dbReference type="PANTHER" id="PTHR11908:SF153">
    <property type="entry name" value="DEHYDROGENASE"/>
    <property type="match status" value="1"/>
</dbReference>
<dbReference type="GO" id="GO:0016491">
    <property type="term" value="F:oxidoreductase activity"/>
    <property type="evidence" value="ECO:0007669"/>
    <property type="project" value="InterPro"/>
</dbReference>
<dbReference type="Pfam" id="PF20256">
    <property type="entry name" value="MoCoBD_2"/>
    <property type="match status" value="1"/>
</dbReference>
<dbReference type="RefSeq" id="WP_350447826.1">
    <property type="nucleotide sequence ID" value="NZ_CP158373.1"/>
</dbReference>
<dbReference type="InterPro" id="IPR016208">
    <property type="entry name" value="Ald_Oxase/xanthine_DH-like"/>
</dbReference>
<dbReference type="Gene3D" id="3.30.365.10">
    <property type="entry name" value="Aldehyde oxidase/xanthine dehydrogenase, molybdopterin binding domain"/>
    <property type="match status" value="4"/>
</dbReference>
<dbReference type="InterPro" id="IPR046867">
    <property type="entry name" value="AldOxase/xan_DH_MoCoBD2"/>
</dbReference>
<gene>
    <name evidence="2" type="ORF">ABS648_05650</name>
</gene>
<name>A0AAU7Y898_9PSED</name>
<accession>A0AAU7Y898</accession>
<dbReference type="AlphaFoldDB" id="A0AAU7Y898"/>
<evidence type="ECO:0000313" key="2">
    <source>
        <dbReference type="EMBL" id="XBY65253.1"/>
    </source>
</evidence>
<organism evidence="2">
    <name type="scientific">Pseudomonas solani</name>
    <dbReference type="NCBI Taxonomy" id="2731552"/>
    <lineage>
        <taxon>Bacteria</taxon>
        <taxon>Pseudomonadati</taxon>
        <taxon>Pseudomonadota</taxon>
        <taxon>Gammaproteobacteria</taxon>
        <taxon>Pseudomonadales</taxon>
        <taxon>Pseudomonadaceae</taxon>
        <taxon>Pseudomonas</taxon>
    </lineage>
</organism>
<dbReference type="Gene3D" id="3.90.1170.50">
    <property type="entry name" value="Aldehyde oxidase/xanthine dehydrogenase, a/b hammerhead"/>
    <property type="match status" value="1"/>
</dbReference>
<dbReference type="SUPFAM" id="SSF54665">
    <property type="entry name" value="CO dehydrogenase molybdoprotein N-domain-like"/>
    <property type="match status" value="1"/>
</dbReference>
<protein>
    <submittedName>
        <fullName evidence="2">Xanthine dehydrogenase family protein molybdopterin-binding subunit</fullName>
    </submittedName>
</protein>
<dbReference type="GO" id="GO:0005506">
    <property type="term" value="F:iron ion binding"/>
    <property type="evidence" value="ECO:0007669"/>
    <property type="project" value="InterPro"/>
</dbReference>
<dbReference type="SUPFAM" id="SSF56003">
    <property type="entry name" value="Molybdenum cofactor-binding domain"/>
    <property type="match status" value="1"/>
</dbReference>
<dbReference type="EMBL" id="CP158373">
    <property type="protein sequence ID" value="XBY65253.1"/>
    <property type="molecule type" value="Genomic_DNA"/>
</dbReference>
<proteinExistence type="predicted"/>
<dbReference type="InterPro" id="IPR000674">
    <property type="entry name" value="Ald_Oxase/Xan_DH_a/b"/>
</dbReference>
<feature type="domain" description="Aldehyde oxidase/xanthine dehydrogenase a/b hammerhead" evidence="1">
    <location>
        <begin position="20"/>
        <end position="134"/>
    </location>
</feature>
<dbReference type="PANTHER" id="PTHR11908">
    <property type="entry name" value="XANTHINE DEHYDROGENASE"/>
    <property type="match status" value="1"/>
</dbReference>
<reference evidence="2" key="1">
    <citation type="submission" date="2023-08" db="EMBL/GenBank/DDBJ databases">
        <title>Increased levels of nutrients transform a symbiont into a lethal pathobiont.</title>
        <authorList>
            <person name="Lachnit T."/>
            <person name="Ulrich L."/>
            <person name="Willmer F.M."/>
            <person name="Hasenbein T."/>
            <person name="Steiner L.X."/>
            <person name="Wolters M."/>
            <person name="Herbst E.M."/>
            <person name="Deines P."/>
        </authorList>
    </citation>
    <scope>NUCLEOTIDE SEQUENCE</scope>
    <source>
        <strain evidence="2">T3</strain>
    </source>
</reference>
<evidence type="ECO:0000259" key="1">
    <source>
        <dbReference type="SMART" id="SM01008"/>
    </source>
</evidence>
<dbReference type="InterPro" id="IPR037165">
    <property type="entry name" value="AldOxase/xan_DH_Mopterin-bd_sf"/>
</dbReference>
<dbReference type="SMART" id="SM01008">
    <property type="entry name" value="Ald_Xan_dh_C"/>
    <property type="match status" value="1"/>
</dbReference>
<dbReference type="Pfam" id="PF02738">
    <property type="entry name" value="MoCoBD_1"/>
    <property type="match status" value="1"/>
</dbReference>
<sequence>MSASPLGKAHDRVDGRDKVTGRARYAADFAVPGLLHGWVVNAGIPRGRILAIDSRAAEAVPGVQLVLTHANRPPIASYDEPYEDADAADGSPFRPLYNDRILYSSQPVALVVAETLEQARHAARLVTVDYQAEPHQTDLLAALDEAHLAPASLPEPRGDCAGALAGAALRIDVSYSSPIEQHNPMEPHAATVVMQPDGALLVYDKTQGTQNSQQYIERVFGLEPGLVRVMAPFVGGAFGSGLRPQYQLVLAVMAALKLQRSVRVTLTRQQMFSFGYRPRTLQRLSLGAAANGELRALRHEAVGQTSRFEDFTEHVVEWSGMLYQCDNVELGYRLAPLDVYTPLDMRAPGATLGVFALECAMDEMAAAVAIDPLQLRLTNYAERNQNEGKPFSSKALRECYAQGAERFGWAARDPQPRSMREGHELLGWGMATGVWEAMQSPASARAVIDGDGHLHLSSATTDIGTGTYTVMTQIAAASLGLDMARVTFSLGDSHLPKAPLQGGSFTVSSVGSAVQQACVALQDRLLKTAVELEDSPFEGLTREQVEFVDGELRVIGAPELALGYGEIVRAAGGAALEARVDAKPDDKREAYSTASHSAVFVEVRVDEVLGVVRVSRVVSAIAAGRVVNPKMARSQILGGVVWGIGMALQEETQTDHALGRHMNHNLAEYHIPVHADIGEIEVIFVEEEDEVVNALGSKGVGEIGIVGVAAAVANAIWHATGKRIRDLPITPDKLL</sequence>
<dbReference type="InterPro" id="IPR036856">
    <property type="entry name" value="Ald_Oxase/Xan_DH_a/b_sf"/>
</dbReference>
<dbReference type="InterPro" id="IPR008274">
    <property type="entry name" value="AldOxase/xan_DH_MoCoBD1"/>
</dbReference>